<evidence type="ECO:0000256" key="5">
    <source>
        <dbReference type="ARBA" id="ARBA00023040"/>
    </source>
</evidence>
<keyword evidence="9" id="KW-0807">Transducer</keyword>
<evidence type="ECO:0000256" key="8">
    <source>
        <dbReference type="ARBA" id="ARBA00023180"/>
    </source>
</evidence>
<dbReference type="PROSITE" id="PS50262">
    <property type="entry name" value="G_PROTEIN_RECEP_F1_2"/>
    <property type="match status" value="1"/>
</dbReference>
<dbReference type="InterPro" id="IPR017452">
    <property type="entry name" value="GPCR_Rhodpsn_7TM"/>
</dbReference>
<dbReference type="InterPro" id="IPR008365">
    <property type="entry name" value="Prostanoid_rcpt"/>
</dbReference>
<dbReference type="PRINTS" id="PR01788">
    <property type="entry name" value="PROSTANOIDR"/>
</dbReference>
<feature type="transmembrane region" description="Helical" evidence="10">
    <location>
        <begin position="111"/>
        <end position="131"/>
    </location>
</feature>
<evidence type="ECO:0000256" key="6">
    <source>
        <dbReference type="ARBA" id="ARBA00023136"/>
    </source>
</evidence>
<dbReference type="Pfam" id="PF00001">
    <property type="entry name" value="7tm_1"/>
    <property type="match status" value="1"/>
</dbReference>
<gene>
    <name evidence="12" type="ORF">TRIADDRAFT_7431</name>
</gene>
<evidence type="ECO:0000256" key="3">
    <source>
        <dbReference type="ARBA" id="ARBA00022692"/>
    </source>
</evidence>
<dbReference type="PANTHER" id="PTHR24249:SF411">
    <property type="entry name" value="G-PROTEIN COUPLED RECEPTORS FAMILY 1 PROFILE DOMAIN-CONTAINING PROTEIN"/>
    <property type="match status" value="1"/>
</dbReference>
<evidence type="ECO:0000256" key="4">
    <source>
        <dbReference type="ARBA" id="ARBA00022989"/>
    </source>
</evidence>
<protein>
    <recommendedName>
        <fullName evidence="11">G-protein coupled receptors family 1 profile domain-containing protein</fullName>
    </recommendedName>
</protein>
<dbReference type="EMBL" id="DS985265">
    <property type="protein sequence ID" value="EDV19915.1"/>
    <property type="molecule type" value="Genomic_DNA"/>
</dbReference>
<dbReference type="PhylomeDB" id="B3SBN6"/>
<dbReference type="GeneID" id="6758850"/>
<dbReference type="AlphaFoldDB" id="B3SBN6"/>
<comment type="subcellular location">
    <subcellularLocation>
        <location evidence="1">Cell membrane</location>
        <topology evidence="1">Multi-pass membrane protein</topology>
    </subcellularLocation>
</comment>
<keyword evidence="3 10" id="KW-0812">Transmembrane</keyword>
<dbReference type="Proteomes" id="UP000009022">
    <property type="component" value="Unassembled WGS sequence"/>
</dbReference>
<dbReference type="CDD" id="cd00637">
    <property type="entry name" value="7tm_classA_rhodopsin-like"/>
    <property type="match status" value="1"/>
</dbReference>
<dbReference type="OMA" id="NTFCLTI"/>
<organism evidence="12 13">
    <name type="scientific">Trichoplax adhaerens</name>
    <name type="common">Trichoplax reptans</name>
    <dbReference type="NCBI Taxonomy" id="10228"/>
    <lineage>
        <taxon>Eukaryota</taxon>
        <taxon>Metazoa</taxon>
        <taxon>Placozoa</taxon>
        <taxon>Uniplacotomia</taxon>
        <taxon>Trichoplacea</taxon>
        <taxon>Trichoplacidae</taxon>
        <taxon>Trichoplax</taxon>
    </lineage>
</organism>
<dbReference type="OrthoDB" id="5952899at2759"/>
<evidence type="ECO:0000259" key="11">
    <source>
        <dbReference type="PROSITE" id="PS50262"/>
    </source>
</evidence>
<dbReference type="HOGENOM" id="CLU_009579_3_3_1"/>
<dbReference type="GO" id="GO:0005886">
    <property type="term" value="C:plasma membrane"/>
    <property type="evidence" value="ECO:0000318"/>
    <property type="project" value="GO_Central"/>
</dbReference>
<evidence type="ECO:0000256" key="9">
    <source>
        <dbReference type="ARBA" id="ARBA00023224"/>
    </source>
</evidence>
<evidence type="ECO:0000256" key="7">
    <source>
        <dbReference type="ARBA" id="ARBA00023170"/>
    </source>
</evidence>
<evidence type="ECO:0000256" key="2">
    <source>
        <dbReference type="ARBA" id="ARBA00022475"/>
    </source>
</evidence>
<feature type="transmembrane region" description="Helical" evidence="10">
    <location>
        <begin position="71"/>
        <end position="90"/>
    </location>
</feature>
<keyword evidence="7" id="KW-0675">Receptor</keyword>
<feature type="domain" description="G-protein coupled receptors family 1 profile" evidence="11">
    <location>
        <begin position="10"/>
        <end position="132"/>
    </location>
</feature>
<keyword evidence="2" id="KW-1003">Cell membrane</keyword>
<dbReference type="PRINTS" id="PR00237">
    <property type="entry name" value="GPCRRHODOPSN"/>
</dbReference>
<dbReference type="Gene3D" id="1.20.1070.10">
    <property type="entry name" value="Rhodopsin 7-helix transmembrane proteins"/>
    <property type="match status" value="1"/>
</dbReference>
<dbReference type="InterPro" id="IPR050569">
    <property type="entry name" value="TAAR"/>
</dbReference>
<keyword evidence="8" id="KW-0325">Glycoprotein</keyword>
<dbReference type="InParanoid" id="B3SBN6"/>
<sequence>VIIMIVSGLGNTFCLTIVCRTSLKQDVDTLFIANLAVTDLISALLVLPSIIVTNMCYVYNQLSQGLCNFQGFLLIWIMGTSLFTTALISIDRCIAVTNPFFYRSRMTVNKAIFQIVLAWLVPFCYATMPLLG</sequence>
<feature type="non-terminal residue" evidence="12">
    <location>
        <position position="132"/>
    </location>
</feature>
<keyword evidence="6 10" id="KW-0472">Membrane</keyword>
<keyword evidence="13" id="KW-1185">Reference proteome</keyword>
<dbReference type="PANTHER" id="PTHR24249">
    <property type="entry name" value="HISTAMINE RECEPTOR-RELATED G-PROTEIN COUPLED RECEPTOR"/>
    <property type="match status" value="1"/>
</dbReference>
<keyword evidence="5" id="KW-0297">G-protein coupled receptor</keyword>
<dbReference type="CTD" id="6758850"/>
<feature type="non-terminal residue" evidence="12">
    <location>
        <position position="1"/>
    </location>
</feature>
<reference evidence="12 13" key="1">
    <citation type="journal article" date="2008" name="Nature">
        <title>The Trichoplax genome and the nature of placozoans.</title>
        <authorList>
            <person name="Srivastava M."/>
            <person name="Begovic E."/>
            <person name="Chapman J."/>
            <person name="Putnam N.H."/>
            <person name="Hellsten U."/>
            <person name="Kawashima T."/>
            <person name="Kuo A."/>
            <person name="Mitros T."/>
            <person name="Salamov A."/>
            <person name="Carpenter M.L."/>
            <person name="Signorovitch A.Y."/>
            <person name="Moreno M.A."/>
            <person name="Kamm K."/>
            <person name="Grimwood J."/>
            <person name="Schmutz J."/>
            <person name="Shapiro H."/>
            <person name="Grigoriev I.V."/>
            <person name="Buss L.W."/>
            <person name="Schierwater B."/>
            <person name="Dellaporta S.L."/>
            <person name="Rokhsar D.S."/>
        </authorList>
    </citation>
    <scope>NUCLEOTIDE SEQUENCE [LARGE SCALE GENOMIC DNA]</scope>
    <source>
        <strain evidence="12 13">Grell-BS-1999</strain>
    </source>
</reference>
<accession>B3SBN6</accession>
<dbReference type="SUPFAM" id="SSF81321">
    <property type="entry name" value="Family A G protein-coupled receptor-like"/>
    <property type="match status" value="1"/>
</dbReference>
<evidence type="ECO:0000313" key="12">
    <source>
        <dbReference type="EMBL" id="EDV19915.1"/>
    </source>
</evidence>
<keyword evidence="4 10" id="KW-1133">Transmembrane helix</keyword>
<evidence type="ECO:0000256" key="10">
    <source>
        <dbReference type="SAM" id="Phobius"/>
    </source>
</evidence>
<dbReference type="InterPro" id="IPR000276">
    <property type="entry name" value="GPCR_Rhodpsn"/>
</dbReference>
<dbReference type="GO" id="GO:0004930">
    <property type="term" value="F:G protein-coupled receptor activity"/>
    <property type="evidence" value="ECO:0000318"/>
    <property type="project" value="GO_Central"/>
</dbReference>
<evidence type="ECO:0000313" key="13">
    <source>
        <dbReference type="Proteomes" id="UP000009022"/>
    </source>
</evidence>
<feature type="transmembrane region" description="Helical" evidence="10">
    <location>
        <begin position="30"/>
        <end position="51"/>
    </location>
</feature>
<name>B3SBN6_TRIAD</name>
<dbReference type="KEGG" id="tad:TRIADDRAFT_7431"/>
<proteinExistence type="predicted"/>
<evidence type="ECO:0000256" key="1">
    <source>
        <dbReference type="ARBA" id="ARBA00004651"/>
    </source>
</evidence>
<dbReference type="RefSeq" id="XP_002117657.1">
    <property type="nucleotide sequence ID" value="XM_002117621.1"/>
</dbReference>